<dbReference type="PANTHER" id="PTHR33653:SF1">
    <property type="entry name" value="RIBONUCLEASE VAPC2"/>
    <property type="match status" value="1"/>
</dbReference>
<gene>
    <name evidence="9" type="ORF">RT717_00800</name>
</gene>
<organism evidence="9 10">
    <name type="scientific">Imperialibacter roseus</name>
    <dbReference type="NCBI Taxonomy" id="1324217"/>
    <lineage>
        <taxon>Bacteria</taxon>
        <taxon>Pseudomonadati</taxon>
        <taxon>Bacteroidota</taxon>
        <taxon>Cytophagia</taxon>
        <taxon>Cytophagales</taxon>
        <taxon>Flammeovirgaceae</taxon>
        <taxon>Imperialibacter</taxon>
    </lineage>
</organism>
<evidence type="ECO:0000259" key="8">
    <source>
        <dbReference type="Pfam" id="PF01850"/>
    </source>
</evidence>
<dbReference type="RefSeq" id="WP_151997191.1">
    <property type="nucleotide sequence ID" value="NZ_CP136051.1"/>
</dbReference>
<comment type="similarity">
    <text evidence="7">Belongs to the PINc/VapC protein family.</text>
</comment>
<evidence type="ECO:0000313" key="9">
    <source>
        <dbReference type="EMBL" id="WOK07158.1"/>
    </source>
</evidence>
<dbReference type="Gene3D" id="3.40.50.1010">
    <property type="entry name" value="5'-nuclease"/>
    <property type="match status" value="1"/>
</dbReference>
<evidence type="ECO:0000256" key="1">
    <source>
        <dbReference type="ARBA" id="ARBA00001946"/>
    </source>
</evidence>
<sequence>MADKRLMLDSTILIDYFRKTNKSNSRLVNHFKLYDRLYISSVTEFEVINGASPDHTAFWDRMLERITILEFDSKAARMAAEIVKQLKHLRKSIDKPDLFIAATAIVHQLTLDTSNKKHFVHIPNLDLLSD</sequence>
<keyword evidence="6" id="KW-0460">Magnesium</keyword>
<protein>
    <submittedName>
        <fullName evidence="9">Type II toxin-antitoxin system VapC family toxin</fullName>
    </submittedName>
</protein>
<keyword evidence="2" id="KW-1277">Toxin-antitoxin system</keyword>
<evidence type="ECO:0000256" key="6">
    <source>
        <dbReference type="ARBA" id="ARBA00022842"/>
    </source>
</evidence>
<dbReference type="Pfam" id="PF01850">
    <property type="entry name" value="PIN"/>
    <property type="match status" value="1"/>
</dbReference>
<keyword evidence="10" id="KW-1185">Reference proteome</keyword>
<proteinExistence type="inferred from homology"/>
<reference evidence="9 10" key="1">
    <citation type="journal article" date="2023" name="Microbiol. Resour. Announc.">
        <title>Complete Genome Sequence of Imperialibacter roseus strain P4T.</title>
        <authorList>
            <person name="Tizabi D.R."/>
            <person name="Bachvaroff T."/>
            <person name="Hill R.T."/>
        </authorList>
    </citation>
    <scope>NUCLEOTIDE SEQUENCE [LARGE SCALE GENOMIC DNA]</scope>
    <source>
        <strain evidence="9 10">P4T</strain>
    </source>
</reference>
<comment type="cofactor">
    <cofactor evidence="1">
        <name>Mg(2+)</name>
        <dbReference type="ChEBI" id="CHEBI:18420"/>
    </cofactor>
</comment>
<dbReference type="InterPro" id="IPR050556">
    <property type="entry name" value="Type_II_TA_system_RNase"/>
</dbReference>
<dbReference type="InterPro" id="IPR029060">
    <property type="entry name" value="PIN-like_dom_sf"/>
</dbReference>
<keyword evidence="5" id="KW-0378">Hydrolase</keyword>
<evidence type="ECO:0000313" key="10">
    <source>
        <dbReference type="Proteomes" id="UP001302349"/>
    </source>
</evidence>
<dbReference type="CDD" id="cd09881">
    <property type="entry name" value="PIN_VapC4-5_FitB-like"/>
    <property type="match status" value="1"/>
</dbReference>
<name>A0ABZ0IQ31_9BACT</name>
<evidence type="ECO:0000256" key="4">
    <source>
        <dbReference type="ARBA" id="ARBA00022723"/>
    </source>
</evidence>
<evidence type="ECO:0000256" key="3">
    <source>
        <dbReference type="ARBA" id="ARBA00022722"/>
    </source>
</evidence>
<keyword evidence="4" id="KW-0479">Metal-binding</keyword>
<evidence type="ECO:0000256" key="7">
    <source>
        <dbReference type="ARBA" id="ARBA00038093"/>
    </source>
</evidence>
<evidence type="ECO:0000256" key="2">
    <source>
        <dbReference type="ARBA" id="ARBA00022649"/>
    </source>
</evidence>
<dbReference type="Proteomes" id="UP001302349">
    <property type="component" value="Chromosome"/>
</dbReference>
<evidence type="ECO:0000256" key="5">
    <source>
        <dbReference type="ARBA" id="ARBA00022801"/>
    </source>
</evidence>
<dbReference type="EMBL" id="CP136051">
    <property type="protein sequence ID" value="WOK07158.1"/>
    <property type="molecule type" value="Genomic_DNA"/>
</dbReference>
<feature type="domain" description="PIN" evidence="8">
    <location>
        <begin position="7"/>
        <end position="119"/>
    </location>
</feature>
<keyword evidence="3" id="KW-0540">Nuclease</keyword>
<dbReference type="InterPro" id="IPR002716">
    <property type="entry name" value="PIN_dom"/>
</dbReference>
<accession>A0ABZ0IQ31</accession>
<dbReference type="SUPFAM" id="SSF88723">
    <property type="entry name" value="PIN domain-like"/>
    <property type="match status" value="1"/>
</dbReference>
<dbReference type="PANTHER" id="PTHR33653">
    <property type="entry name" value="RIBONUCLEASE VAPC2"/>
    <property type="match status" value="1"/>
</dbReference>